<feature type="region of interest" description="Disordered" evidence="1">
    <location>
        <begin position="60"/>
        <end position="79"/>
    </location>
</feature>
<gene>
    <name evidence="2" type="ORF">KSB_77050</name>
</gene>
<dbReference type="Proteomes" id="UP000654345">
    <property type="component" value="Unassembled WGS sequence"/>
</dbReference>
<organism evidence="2 3">
    <name type="scientific">Ktedonobacter robiniae</name>
    <dbReference type="NCBI Taxonomy" id="2778365"/>
    <lineage>
        <taxon>Bacteria</taxon>
        <taxon>Bacillati</taxon>
        <taxon>Chloroflexota</taxon>
        <taxon>Ktedonobacteria</taxon>
        <taxon>Ktedonobacterales</taxon>
        <taxon>Ktedonobacteraceae</taxon>
        <taxon>Ktedonobacter</taxon>
    </lineage>
</organism>
<evidence type="ECO:0000313" key="2">
    <source>
        <dbReference type="EMBL" id="GHO59230.1"/>
    </source>
</evidence>
<evidence type="ECO:0000256" key="1">
    <source>
        <dbReference type="SAM" id="MobiDB-lite"/>
    </source>
</evidence>
<keyword evidence="3" id="KW-1185">Reference proteome</keyword>
<evidence type="ECO:0000313" key="3">
    <source>
        <dbReference type="Proteomes" id="UP000654345"/>
    </source>
</evidence>
<sequence length="132" mass="15209">MMYASQYVKDPERQASFTQEISLIVKTIEAPYQEGYLHGAKLTSKNELPPAWKRAIQQCAHRDKEQDERTGDALTGDELLDQGLDGTLEAFGMHTEERKQAFKTHLMTYLEAYNVYIPQGRFDQESSSFRRS</sequence>
<comment type="caution">
    <text evidence="2">The sequence shown here is derived from an EMBL/GenBank/DDBJ whole genome shotgun (WGS) entry which is preliminary data.</text>
</comment>
<protein>
    <submittedName>
        <fullName evidence="2">Uncharacterized protein</fullName>
    </submittedName>
</protein>
<proteinExistence type="predicted"/>
<accession>A0ABQ3V429</accession>
<name>A0ABQ3V429_9CHLR</name>
<feature type="compositionally biased region" description="Basic and acidic residues" evidence="1">
    <location>
        <begin position="60"/>
        <end position="71"/>
    </location>
</feature>
<reference evidence="2 3" key="1">
    <citation type="journal article" date="2021" name="Int. J. Syst. Evol. Microbiol.">
        <title>Reticulibacter mediterranei gen. nov., sp. nov., within the new family Reticulibacteraceae fam. nov., and Ktedonospora formicarum gen. nov., sp. nov., Ktedonobacter robiniae sp. nov., Dictyobacter formicarum sp. nov. and Dictyobacter arantiisoli sp. nov., belonging to the class Ktedonobacteria.</title>
        <authorList>
            <person name="Yabe S."/>
            <person name="Zheng Y."/>
            <person name="Wang C.M."/>
            <person name="Sakai Y."/>
            <person name="Abe K."/>
            <person name="Yokota A."/>
            <person name="Donadio S."/>
            <person name="Cavaletti L."/>
            <person name="Monciardini P."/>
        </authorList>
    </citation>
    <scope>NUCLEOTIDE SEQUENCE [LARGE SCALE GENOMIC DNA]</scope>
    <source>
        <strain evidence="2 3">SOSP1-30</strain>
    </source>
</reference>
<dbReference type="EMBL" id="BNJG01000003">
    <property type="protein sequence ID" value="GHO59230.1"/>
    <property type="molecule type" value="Genomic_DNA"/>
</dbReference>